<organism evidence="2 3">
    <name type="scientific">Virgisporangium aurantiacum</name>
    <dbReference type="NCBI Taxonomy" id="175570"/>
    <lineage>
        <taxon>Bacteria</taxon>
        <taxon>Bacillati</taxon>
        <taxon>Actinomycetota</taxon>
        <taxon>Actinomycetes</taxon>
        <taxon>Micromonosporales</taxon>
        <taxon>Micromonosporaceae</taxon>
        <taxon>Virgisporangium</taxon>
    </lineage>
</organism>
<accession>A0A8J3ZCY8</accession>
<gene>
    <name evidence="2" type="ORF">Vau01_080440</name>
</gene>
<dbReference type="Proteomes" id="UP000612585">
    <property type="component" value="Unassembled WGS sequence"/>
</dbReference>
<evidence type="ECO:0008006" key="4">
    <source>
        <dbReference type="Google" id="ProtNLM"/>
    </source>
</evidence>
<dbReference type="RefSeq" id="WP_204004940.1">
    <property type="nucleotide sequence ID" value="NZ_BOPG01000056.1"/>
</dbReference>
<keyword evidence="3" id="KW-1185">Reference proteome</keyword>
<dbReference type="EMBL" id="BOPG01000056">
    <property type="protein sequence ID" value="GIJ60528.1"/>
    <property type="molecule type" value="Genomic_DNA"/>
</dbReference>
<dbReference type="AlphaFoldDB" id="A0A8J3ZCY8"/>
<keyword evidence="1" id="KW-0732">Signal</keyword>
<protein>
    <recommendedName>
        <fullName evidence="4">Secreted protein</fullName>
    </recommendedName>
</protein>
<reference evidence="2" key="1">
    <citation type="submission" date="2021-01" db="EMBL/GenBank/DDBJ databases">
        <title>Whole genome shotgun sequence of Virgisporangium aurantiacum NBRC 16421.</title>
        <authorList>
            <person name="Komaki H."/>
            <person name="Tamura T."/>
        </authorList>
    </citation>
    <scope>NUCLEOTIDE SEQUENCE</scope>
    <source>
        <strain evidence="2">NBRC 16421</strain>
    </source>
</reference>
<feature type="chain" id="PRO_5038624358" description="Secreted protein" evidence="1">
    <location>
        <begin position="28"/>
        <end position="106"/>
    </location>
</feature>
<evidence type="ECO:0000313" key="3">
    <source>
        <dbReference type="Proteomes" id="UP000612585"/>
    </source>
</evidence>
<sequence length="106" mass="11350">MKRQILRLSGVAAIAAGGLLLAPVGMAQADANGNRFTHIYQRSTVVCGNAIAIHAVVLTHCDGSARTHDVDLDGLDGLFDLDLDFTGDNVDDDAGQWFHIDSRTWS</sequence>
<evidence type="ECO:0000256" key="1">
    <source>
        <dbReference type="SAM" id="SignalP"/>
    </source>
</evidence>
<name>A0A8J3ZCY8_9ACTN</name>
<feature type="signal peptide" evidence="1">
    <location>
        <begin position="1"/>
        <end position="27"/>
    </location>
</feature>
<evidence type="ECO:0000313" key="2">
    <source>
        <dbReference type="EMBL" id="GIJ60528.1"/>
    </source>
</evidence>
<comment type="caution">
    <text evidence="2">The sequence shown here is derived from an EMBL/GenBank/DDBJ whole genome shotgun (WGS) entry which is preliminary data.</text>
</comment>
<proteinExistence type="predicted"/>